<gene>
    <name evidence="1" type="ORF">CEXT_338211</name>
</gene>
<proteinExistence type="predicted"/>
<reference evidence="1 2" key="1">
    <citation type="submission" date="2021-06" db="EMBL/GenBank/DDBJ databases">
        <title>Caerostris extrusa draft genome.</title>
        <authorList>
            <person name="Kono N."/>
            <person name="Arakawa K."/>
        </authorList>
    </citation>
    <scope>NUCLEOTIDE SEQUENCE [LARGE SCALE GENOMIC DNA]</scope>
</reference>
<accession>A0AAV4VBW8</accession>
<dbReference type="AlphaFoldDB" id="A0AAV4VBW8"/>
<keyword evidence="2" id="KW-1185">Reference proteome</keyword>
<dbReference type="EMBL" id="BPLR01014281">
    <property type="protein sequence ID" value="GIY67792.1"/>
    <property type="molecule type" value="Genomic_DNA"/>
</dbReference>
<evidence type="ECO:0000313" key="1">
    <source>
        <dbReference type="EMBL" id="GIY67792.1"/>
    </source>
</evidence>
<protein>
    <submittedName>
        <fullName evidence="1">Uncharacterized protein</fullName>
    </submittedName>
</protein>
<dbReference type="Proteomes" id="UP001054945">
    <property type="component" value="Unassembled WGS sequence"/>
</dbReference>
<organism evidence="1 2">
    <name type="scientific">Caerostris extrusa</name>
    <name type="common">Bark spider</name>
    <name type="synonym">Caerostris bankana</name>
    <dbReference type="NCBI Taxonomy" id="172846"/>
    <lineage>
        <taxon>Eukaryota</taxon>
        <taxon>Metazoa</taxon>
        <taxon>Ecdysozoa</taxon>
        <taxon>Arthropoda</taxon>
        <taxon>Chelicerata</taxon>
        <taxon>Arachnida</taxon>
        <taxon>Araneae</taxon>
        <taxon>Araneomorphae</taxon>
        <taxon>Entelegynae</taxon>
        <taxon>Araneoidea</taxon>
        <taxon>Araneidae</taxon>
        <taxon>Caerostris</taxon>
    </lineage>
</organism>
<sequence length="76" mass="9005">MMLYPNKHQHLQPLSLYTDGYLKRNRRWQVRRIPVLKLTGIPTHNRLYFELIRIDMAKQLWGMTLAARAAQLTPCG</sequence>
<evidence type="ECO:0000313" key="2">
    <source>
        <dbReference type="Proteomes" id="UP001054945"/>
    </source>
</evidence>
<name>A0AAV4VBW8_CAEEX</name>
<comment type="caution">
    <text evidence="1">The sequence shown here is derived from an EMBL/GenBank/DDBJ whole genome shotgun (WGS) entry which is preliminary data.</text>
</comment>